<evidence type="ECO:0000313" key="2">
    <source>
        <dbReference type="Proteomes" id="UP001152561"/>
    </source>
</evidence>
<reference evidence="2" key="1">
    <citation type="journal article" date="2023" name="Proc. Natl. Acad. Sci. U.S.A.">
        <title>Genomic and structural basis for evolution of tropane alkaloid biosynthesis.</title>
        <authorList>
            <person name="Wanga Y.-J."/>
            <person name="Taina T."/>
            <person name="Yua J.-Y."/>
            <person name="Lia J."/>
            <person name="Xua B."/>
            <person name="Chenc J."/>
            <person name="D'Auriad J.C."/>
            <person name="Huanga J.-P."/>
            <person name="Huanga S.-X."/>
        </authorList>
    </citation>
    <scope>NUCLEOTIDE SEQUENCE [LARGE SCALE GENOMIC DNA]</scope>
    <source>
        <strain evidence="2">cv. KIB-2019</strain>
    </source>
</reference>
<accession>A0A9Q1LS71</accession>
<name>A0A9Q1LS71_9SOLA</name>
<sequence>MCSRIGQEVLTSLFHSVDHFSGRRMGSGIAQESLSHSAGSRMALLNRSGCFGIYSIAKNQYSKVKSTRSRVVES</sequence>
<dbReference type="AlphaFoldDB" id="A0A9Q1LS71"/>
<dbReference type="EMBL" id="JAJAGQ010000014">
    <property type="protein sequence ID" value="KAJ8543391.1"/>
    <property type="molecule type" value="Genomic_DNA"/>
</dbReference>
<gene>
    <name evidence="1" type="ORF">K7X08_005914</name>
</gene>
<keyword evidence="2" id="KW-1185">Reference proteome</keyword>
<proteinExistence type="predicted"/>
<comment type="caution">
    <text evidence="1">The sequence shown here is derived from an EMBL/GenBank/DDBJ whole genome shotgun (WGS) entry which is preliminary data.</text>
</comment>
<dbReference type="Proteomes" id="UP001152561">
    <property type="component" value="Unassembled WGS sequence"/>
</dbReference>
<evidence type="ECO:0000313" key="1">
    <source>
        <dbReference type="EMBL" id="KAJ8543391.1"/>
    </source>
</evidence>
<protein>
    <submittedName>
        <fullName evidence="1">Uncharacterized protein</fullName>
    </submittedName>
</protein>
<organism evidence="1 2">
    <name type="scientific">Anisodus acutangulus</name>
    <dbReference type="NCBI Taxonomy" id="402998"/>
    <lineage>
        <taxon>Eukaryota</taxon>
        <taxon>Viridiplantae</taxon>
        <taxon>Streptophyta</taxon>
        <taxon>Embryophyta</taxon>
        <taxon>Tracheophyta</taxon>
        <taxon>Spermatophyta</taxon>
        <taxon>Magnoliopsida</taxon>
        <taxon>eudicotyledons</taxon>
        <taxon>Gunneridae</taxon>
        <taxon>Pentapetalae</taxon>
        <taxon>asterids</taxon>
        <taxon>lamiids</taxon>
        <taxon>Solanales</taxon>
        <taxon>Solanaceae</taxon>
        <taxon>Solanoideae</taxon>
        <taxon>Hyoscyameae</taxon>
        <taxon>Anisodus</taxon>
    </lineage>
</organism>